<feature type="signal peptide" evidence="1">
    <location>
        <begin position="1"/>
        <end position="38"/>
    </location>
</feature>
<evidence type="ECO:0000259" key="2">
    <source>
        <dbReference type="Pfam" id="PF01841"/>
    </source>
</evidence>
<organism evidence="4 5">
    <name type="scientific">Ideonella lacteola</name>
    <dbReference type="NCBI Taxonomy" id="2984193"/>
    <lineage>
        <taxon>Bacteria</taxon>
        <taxon>Pseudomonadati</taxon>
        <taxon>Pseudomonadota</taxon>
        <taxon>Betaproteobacteria</taxon>
        <taxon>Burkholderiales</taxon>
        <taxon>Sphaerotilaceae</taxon>
        <taxon>Ideonella</taxon>
    </lineage>
</organism>
<dbReference type="EMBL" id="JBBUTG010000001">
    <property type="protein sequence ID" value="MEK8029592.1"/>
    <property type="molecule type" value="Genomic_DNA"/>
</dbReference>
<feature type="domain" description="DUF3857" evidence="3">
    <location>
        <begin position="100"/>
        <end position="248"/>
    </location>
</feature>
<evidence type="ECO:0000259" key="3">
    <source>
        <dbReference type="Pfam" id="PF12969"/>
    </source>
</evidence>
<feature type="domain" description="Transglutaminase-like" evidence="2">
    <location>
        <begin position="320"/>
        <end position="393"/>
    </location>
</feature>
<dbReference type="Proteomes" id="UP001371218">
    <property type="component" value="Unassembled WGS sequence"/>
</dbReference>
<dbReference type="Gene3D" id="3.10.620.30">
    <property type="match status" value="1"/>
</dbReference>
<comment type="caution">
    <text evidence="4">The sequence shown here is derived from an EMBL/GenBank/DDBJ whole genome shotgun (WGS) entry which is preliminary data.</text>
</comment>
<dbReference type="RefSeq" id="WP_341423928.1">
    <property type="nucleotide sequence ID" value="NZ_JBBUTG010000001.1"/>
</dbReference>
<keyword evidence="5" id="KW-1185">Reference proteome</keyword>
<dbReference type="InterPro" id="IPR038765">
    <property type="entry name" value="Papain-like_cys_pep_sf"/>
</dbReference>
<evidence type="ECO:0000313" key="4">
    <source>
        <dbReference type="EMBL" id="MEK8029592.1"/>
    </source>
</evidence>
<keyword evidence="1" id="KW-0732">Signal</keyword>
<feature type="chain" id="PRO_5047457032" evidence="1">
    <location>
        <begin position="39"/>
        <end position="955"/>
    </location>
</feature>
<gene>
    <name evidence="4" type="ORF">AACH06_02060</name>
</gene>
<dbReference type="SUPFAM" id="SSF54001">
    <property type="entry name" value="Cysteine proteinases"/>
    <property type="match status" value="1"/>
</dbReference>
<evidence type="ECO:0000313" key="5">
    <source>
        <dbReference type="Proteomes" id="UP001371218"/>
    </source>
</evidence>
<protein>
    <submittedName>
        <fullName evidence="4">DUF3857 domain-containing protein</fullName>
    </submittedName>
</protein>
<sequence>MRRSLTLSTHATALRQAGLVAGWALAAAALVWAGGAHAAATAAAAPAAKAKAASDGYTTEPVPSWVQPVALDAGLISLLPRSPLYVLLHDMQTRLERNDQVLFERIVRQVNETGGLENASQIQINFDPSYQRLALHKLEIWRQGSRIDKLPTRRVQILQRESQLERQMVDGRRTASIVLDDVRVGDRVEFAYSLRGANPVFEGRFVDTEHTVSWRGPTALVRYRLLAPTGRDIRLRADPARHEVSSTEQAGWRETVVKRVNAPQFQQDNYVPASYYLPDQVQFSEFADWADVARWGARAFGVISQAPSPAVQAEAARLAQAGSDDPVERVRRTLDFVQKEVRYFGTEMGANSHRPAEPDQVLKQRFGDCKDKTTLLVSLLKAQGISATPVLVSTYLRGDVDAMLPSPLAFDHVIAKVDVAGGLLLDGTRARQTGPLPERVSRGLGWGLATDASATALTALPDSRESVHVESEDRVVFERIADDPTLIAQMTYQGDFAESLRYSLDAQPAAEVEKQFSAEVVRHYPRAELIEPMAIDEVEGHNAVRVRMKFKLPDYLRLQDGKQLVGDYGLASVMNELRLPDQAPRKTPMRLGMLGIYRHAVEFKFPEEVFSRDERTPFDHLGAAFELHTLVDGKRDSARISSELKLLRDRVEAADWVAHRDLLVKLWPRLSGTVGVSTISQKQGADLLAKIRAADESARRGATKPGTEVQQTAQLKLWMLQSQLDGGRLPRKPRAQVLVERGMQQDHLGQVGDANQSFKDALGLDADNADAHAGLSVNALLRGDDEGAITHASQALKLSPTDAGPRYTRAFAHYYAGRTDAARDELLEILKSRSEIERSYATLWLHLVTRKLGGDAAQVTKPYLPADSKPAWPYPVVKLFNGSGTLDEALAAARADKQAADGRLCELYFFLGQQQLLSGQTQAAREWFQKAVDTRVREFTEYALAQRELQAMAAR</sequence>
<proteinExistence type="predicted"/>
<reference evidence="4 5" key="1">
    <citation type="submission" date="2024-04" db="EMBL/GenBank/DDBJ databases">
        <title>Novel species of the genus Ideonella isolated from streams.</title>
        <authorList>
            <person name="Lu H."/>
        </authorList>
    </citation>
    <scope>NUCLEOTIDE SEQUENCE [LARGE SCALE GENOMIC DNA]</scope>
    <source>
        <strain evidence="4 5">DXS29W</strain>
    </source>
</reference>
<dbReference type="InterPro" id="IPR019734">
    <property type="entry name" value="TPR_rpt"/>
</dbReference>
<dbReference type="InterPro" id="IPR011990">
    <property type="entry name" value="TPR-like_helical_dom_sf"/>
</dbReference>
<dbReference type="Pfam" id="PF01841">
    <property type="entry name" value="Transglut_core"/>
    <property type="match status" value="1"/>
</dbReference>
<dbReference type="InterPro" id="IPR024618">
    <property type="entry name" value="DUF3857"/>
</dbReference>
<accession>A0ABU9BI18</accession>
<evidence type="ECO:0000256" key="1">
    <source>
        <dbReference type="SAM" id="SignalP"/>
    </source>
</evidence>
<dbReference type="InterPro" id="IPR002931">
    <property type="entry name" value="Transglutaminase-like"/>
</dbReference>
<dbReference type="Gene3D" id="2.60.40.3140">
    <property type="match status" value="1"/>
</dbReference>
<dbReference type="SUPFAM" id="SSF48452">
    <property type="entry name" value="TPR-like"/>
    <property type="match status" value="1"/>
</dbReference>
<dbReference type="Pfam" id="PF12969">
    <property type="entry name" value="DUF3857"/>
    <property type="match status" value="1"/>
</dbReference>
<name>A0ABU9BI18_9BURK</name>
<dbReference type="Gene3D" id="1.25.40.10">
    <property type="entry name" value="Tetratricopeptide repeat domain"/>
    <property type="match status" value="1"/>
</dbReference>
<dbReference type="SMART" id="SM00028">
    <property type="entry name" value="TPR"/>
    <property type="match status" value="4"/>
</dbReference>